<sequence>MLSTYFRTDVPHGGPAFMPAGTADEKVEAAPNGKIEAAADEKVDAGADEKVDGGVFTPTPVGKCFFVCYFLSSSTLVTTYGRRKHQGKWVALLDRKGSGHVQVNGKTISKYSFCFLNSGNEVVLSQAENNAYIVQLLLESPSDDGTSAGKGKPLNIENQMLEERWWITESMPASTSEMSSKSAAVMGKHYAAIIEGQNIEVSFDDFPYYLR</sequence>
<reference evidence="2" key="2">
    <citation type="journal article" date="2017" name="J. Anim. Genet.">
        <title>Multiple reference genome sequences of hot pepper reveal the massive evolution of plant disease resistance genes by retroduplication.</title>
        <authorList>
            <person name="Kim S."/>
            <person name="Park J."/>
            <person name="Yeom S.-I."/>
            <person name="Kim Y.-M."/>
            <person name="Seo E."/>
            <person name="Kim K.-T."/>
            <person name="Kim M.-S."/>
            <person name="Lee J.M."/>
            <person name="Cheong K."/>
            <person name="Shin H.-S."/>
            <person name="Kim S.-B."/>
            <person name="Han K."/>
            <person name="Lee J."/>
            <person name="Park M."/>
            <person name="Lee H.-A."/>
            <person name="Lee H.-Y."/>
            <person name="Lee Y."/>
            <person name="Oh S."/>
            <person name="Lee J.H."/>
            <person name="Choi E."/>
            <person name="Choi E."/>
            <person name="Lee S.E."/>
            <person name="Jeon J."/>
            <person name="Kim H."/>
            <person name="Choi G."/>
            <person name="Song H."/>
            <person name="Lee J."/>
            <person name="Lee S.-C."/>
            <person name="Kwon J.-K."/>
            <person name="Lee H.-Y."/>
            <person name="Koo N."/>
            <person name="Hong Y."/>
            <person name="Kim R.W."/>
            <person name="Kang W.-H."/>
            <person name="Huh J.H."/>
            <person name="Kang B.-C."/>
            <person name="Yang T.-J."/>
            <person name="Lee Y.-H."/>
            <person name="Bennetzen J.L."/>
            <person name="Choi D."/>
        </authorList>
    </citation>
    <scope>NUCLEOTIDE SEQUENCE [LARGE SCALE GENOMIC DNA]</scope>
    <source>
        <strain evidence="2">cv. PBC81</strain>
    </source>
</reference>
<organism evidence="1 2">
    <name type="scientific">Capsicum baccatum</name>
    <name type="common">Peruvian pepper</name>
    <dbReference type="NCBI Taxonomy" id="33114"/>
    <lineage>
        <taxon>Eukaryota</taxon>
        <taxon>Viridiplantae</taxon>
        <taxon>Streptophyta</taxon>
        <taxon>Embryophyta</taxon>
        <taxon>Tracheophyta</taxon>
        <taxon>Spermatophyta</taxon>
        <taxon>Magnoliopsida</taxon>
        <taxon>eudicotyledons</taxon>
        <taxon>Gunneridae</taxon>
        <taxon>Pentapetalae</taxon>
        <taxon>asterids</taxon>
        <taxon>lamiids</taxon>
        <taxon>Solanales</taxon>
        <taxon>Solanaceae</taxon>
        <taxon>Solanoideae</taxon>
        <taxon>Capsiceae</taxon>
        <taxon>Capsicum</taxon>
    </lineage>
</organism>
<keyword evidence="2" id="KW-1185">Reference proteome</keyword>
<evidence type="ECO:0000313" key="2">
    <source>
        <dbReference type="Proteomes" id="UP000224567"/>
    </source>
</evidence>
<dbReference type="Proteomes" id="UP000224567">
    <property type="component" value="Unassembled WGS sequence"/>
</dbReference>
<protein>
    <submittedName>
        <fullName evidence="1">Uncharacterized protein</fullName>
    </submittedName>
</protein>
<reference evidence="1 2" key="1">
    <citation type="journal article" date="2017" name="Genome Biol.">
        <title>New reference genome sequences of hot pepper reveal the massive evolution of plant disease-resistance genes by retroduplication.</title>
        <authorList>
            <person name="Kim S."/>
            <person name="Park J."/>
            <person name="Yeom S.I."/>
            <person name="Kim Y.M."/>
            <person name="Seo E."/>
            <person name="Kim K.T."/>
            <person name="Kim M.S."/>
            <person name="Lee J.M."/>
            <person name="Cheong K."/>
            <person name="Shin H.S."/>
            <person name="Kim S.B."/>
            <person name="Han K."/>
            <person name="Lee J."/>
            <person name="Park M."/>
            <person name="Lee H.A."/>
            <person name="Lee H.Y."/>
            <person name="Lee Y."/>
            <person name="Oh S."/>
            <person name="Lee J.H."/>
            <person name="Choi E."/>
            <person name="Choi E."/>
            <person name="Lee S.E."/>
            <person name="Jeon J."/>
            <person name="Kim H."/>
            <person name="Choi G."/>
            <person name="Song H."/>
            <person name="Lee J."/>
            <person name="Lee S.C."/>
            <person name="Kwon J.K."/>
            <person name="Lee H.Y."/>
            <person name="Koo N."/>
            <person name="Hong Y."/>
            <person name="Kim R.W."/>
            <person name="Kang W.H."/>
            <person name="Huh J.H."/>
            <person name="Kang B.C."/>
            <person name="Yang T.J."/>
            <person name="Lee Y.H."/>
            <person name="Bennetzen J.L."/>
            <person name="Choi D."/>
        </authorList>
    </citation>
    <scope>NUCLEOTIDE SEQUENCE [LARGE SCALE GENOMIC DNA]</scope>
    <source>
        <strain evidence="2">cv. PBC81</strain>
    </source>
</reference>
<dbReference type="EMBL" id="MLFT02000006">
    <property type="protein sequence ID" value="PHT46320.1"/>
    <property type="molecule type" value="Genomic_DNA"/>
</dbReference>
<dbReference type="AlphaFoldDB" id="A0A2G2WMD1"/>
<comment type="caution">
    <text evidence="1">The sequence shown here is derived from an EMBL/GenBank/DDBJ whole genome shotgun (WGS) entry which is preliminary data.</text>
</comment>
<accession>A0A2G2WMD1</accession>
<dbReference type="OrthoDB" id="1835687at2759"/>
<proteinExistence type="predicted"/>
<dbReference type="STRING" id="33114.A0A2G2WMD1"/>
<name>A0A2G2WMD1_CAPBA</name>
<gene>
    <name evidence="1" type="ORF">CQW23_15478</name>
</gene>
<evidence type="ECO:0000313" key="1">
    <source>
        <dbReference type="EMBL" id="PHT46320.1"/>
    </source>
</evidence>